<keyword evidence="4 9" id="KW-0547">Nucleotide-binding</keyword>
<dbReference type="PANTHER" id="PTHR42918">
    <property type="entry name" value="LYSYL-TRNA SYNTHETASE"/>
    <property type="match status" value="1"/>
</dbReference>
<protein>
    <recommendedName>
        <fullName evidence="9">Lysine--tRNA ligase</fullName>
        <ecNumber evidence="9">6.1.1.6</ecNumber>
    </recommendedName>
    <alternativeName>
        <fullName evidence="9">Lysyl-tRNA synthetase</fullName>
        <shortName evidence="9">LysRS</shortName>
    </alternativeName>
</protein>
<keyword evidence="2 9" id="KW-0436">Ligase</keyword>
<dbReference type="InterPro" id="IPR045864">
    <property type="entry name" value="aa-tRNA-synth_II/BPL/LPL"/>
</dbReference>
<evidence type="ECO:0000256" key="3">
    <source>
        <dbReference type="ARBA" id="ARBA00022723"/>
    </source>
</evidence>
<evidence type="ECO:0000313" key="13">
    <source>
        <dbReference type="Proteomes" id="UP000289718"/>
    </source>
</evidence>
<keyword evidence="13" id="KW-1185">Reference proteome</keyword>
<evidence type="ECO:0000256" key="10">
    <source>
        <dbReference type="RuleBase" id="RU000336"/>
    </source>
</evidence>
<evidence type="ECO:0000256" key="1">
    <source>
        <dbReference type="ARBA" id="ARBA00008226"/>
    </source>
</evidence>
<comment type="similarity">
    <text evidence="1 9">Belongs to the class-II aminoacyl-tRNA synthetase family.</text>
</comment>
<dbReference type="GO" id="GO:0000287">
    <property type="term" value="F:magnesium ion binding"/>
    <property type="evidence" value="ECO:0007669"/>
    <property type="project" value="UniProtKB-UniRule"/>
</dbReference>
<evidence type="ECO:0000256" key="2">
    <source>
        <dbReference type="ARBA" id="ARBA00022598"/>
    </source>
</evidence>
<evidence type="ECO:0000256" key="7">
    <source>
        <dbReference type="ARBA" id="ARBA00023146"/>
    </source>
</evidence>
<reference evidence="12 13" key="1">
    <citation type="submission" date="2017-09" db="EMBL/GenBank/DDBJ databases">
        <title>Genomics of the genus Arcobacter.</title>
        <authorList>
            <person name="Perez-Cataluna A."/>
            <person name="Figueras M.J."/>
            <person name="Salas-Masso N."/>
        </authorList>
    </citation>
    <scope>NUCLEOTIDE SEQUENCE [LARGE SCALE GENOMIC DNA]</scope>
    <source>
        <strain evidence="12 13">F156-34</strain>
    </source>
</reference>
<dbReference type="GO" id="GO:0005829">
    <property type="term" value="C:cytosol"/>
    <property type="evidence" value="ECO:0007669"/>
    <property type="project" value="TreeGrafter"/>
</dbReference>
<dbReference type="Gene3D" id="2.40.50.140">
    <property type="entry name" value="Nucleic acid-binding proteins"/>
    <property type="match status" value="1"/>
</dbReference>
<keyword evidence="3 9" id="KW-0479">Metal-binding</keyword>
<keyword evidence="6 9" id="KW-0648">Protein biosynthesis</keyword>
<evidence type="ECO:0000256" key="5">
    <source>
        <dbReference type="ARBA" id="ARBA00022840"/>
    </source>
</evidence>
<proteinExistence type="inferred from homology"/>
<keyword evidence="5 9" id="KW-0067">ATP-binding</keyword>
<evidence type="ECO:0000259" key="11">
    <source>
        <dbReference type="PROSITE" id="PS50862"/>
    </source>
</evidence>
<dbReference type="Pfam" id="PF00152">
    <property type="entry name" value="tRNA-synt_2"/>
    <property type="match status" value="1"/>
</dbReference>
<dbReference type="InterPro" id="IPR004365">
    <property type="entry name" value="NA-bd_OB_tRNA"/>
</dbReference>
<keyword evidence="9 10" id="KW-0460">Magnesium</keyword>
<sequence length="505" mass="58365">MFENKYIQQRIEKANVLRELGVNPYANDSSRNTTISKYLNVNTDIFQKEDKRDENRKYTVAGRIKFFRLMGKASFLKIEDESGILQIYVARDNLPEGFYNDIFKKNVEVGDIIEVSGYPFVTNKGELSLHVHELTILTKSISPLPEKYHGIQDKELRYRQRYLDLIMNSEVRKTFHIRSKVISLTRRFFEDKGFLEVETPMMHPIPGGANAKPFVTHHNSLGVDRFLRIAPELYLKRLIVGGFEAVFEINRNFRNEGMDATHNPEFTSIEFYWAYKTYKDLIELTKEYFEYLFEHLDLPTILPYGDLEIDFSKFSEVPLIESLTTIGGVPADITEDKDKIIAYMKEKNLEVNTNLNLGQLQGELFDEYVEDKLINPTFITEYPVEISPLARRSDEKPHLTDRFELFIAGKEIANAFSELNDPLDQLQRFEGQIAAKDAGDDEAHEMDEDFVNALSYGMAPTAGQGIGIDRLVMMLTNEHSIRDVLLFPAMKPIKHEIDLHAEEEN</sequence>
<evidence type="ECO:0000256" key="8">
    <source>
        <dbReference type="ARBA" id="ARBA00048573"/>
    </source>
</evidence>
<accession>A0A4Q1AXX9</accession>
<dbReference type="NCBIfam" id="TIGR00499">
    <property type="entry name" value="lysS_bact"/>
    <property type="match status" value="1"/>
</dbReference>
<evidence type="ECO:0000256" key="9">
    <source>
        <dbReference type="HAMAP-Rule" id="MF_00252"/>
    </source>
</evidence>
<dbReference type="PROSITE" id="PS50862">
    <property type="entry name" value="AA_TRNA_LIGASE_II"/>
    <property type="match status" value="1"/>
</dbReference>
<dbReference type="SUPFAM" id="SSF50249">
    <property type="entry name" value="Nucleic acid-binding proteins"/>
    <property type="match status" value="1"/>
</dbReference>
<comment type="catalytic activity">
    <reaction evidence="8 9 10">
        <text>tRNA(Lys) + L-lysine + ATP = L-lysyl-tRNA(Lys) + AMP + diphosphate</text>
        <dbReference type="Rhea" id="RHEA:20792"/>
        <dbReference type="Rhea" id="RHEA-COMP:9696"/>
        <dbReference type="Rhea" id="RHEA-COMP:9697"/>
        <dbReference type="ChEBI" id="CHEBI:30616"/>
        <dbReference type="ChEBI" id="CHEBI:32551"/>
        <dbReference type="ChEBI" id="CHEBI:33019"/>
        <dbReference type="ChEBI" id="CHEBI:78442"/>
        <dbReference type="ChEBI" id="CHEBI:78529"/>
        <dbReference type="ChEBI" id="CHEBI:456215"/>
        <dbReference type="EC" id="6.1.1.6"/>
    </reaction>
</comment>
<feature type="binding site" evidence="9">
    <location>
        <position position="411"/>
    </location>
    <ligand>
        <name>Mg(2+)</name>
        <dbReference type="ChEBI" id="CHEBI:18420"/>
        <label>1</label>
    </ligand>
</feature>
<dbReference type="Pfam" id="PF01336">
    <property type="entry name" value="tRNA_anti-codon"/>
    <property type="match status" value="1"/>
</dbReference>
<dbReference type="InterPro" id="IPR012340">
    <property type="entry name" value="NA-bd_OB-fold"/>
</dbReference>
<gene>
    <name evidence="9 12" type="primary">lysS</name>
    <name evidence="12" type="ORF">CP965_00010</name>
</gene>
<dbReference type="InterPro" id="IPR018149">
    <property type="entry name" value="Lys-tRNA-synth_II_C"/>
</dbReference>
<keyword evidence="9" id="KW-0963">Cytoplasm</keyword>
<dbReference type="InterPro" id="IPR004364">
    <property type="entry name" value="Aa-tRNA-synt_II"/>
</dbReference>
<comment type="subunit">
    <text evidence="9">Homodimer.</text>
</comment>
<dbReference type="GO" id="GO:0006430">
    <property type="term" value="P:lysyl-tRNA aminoacylation"/>
    <property type="evidence" value="ECO:0007669"/>
    <property type="project" value="UniProtKB-UniRule"/>
</dbReference>
<dbReference type="SUPFAM" id="SSF55681">
    <property type="entry name" value="Class II aaRS and biotin synthetases"/>
    <property type="match status" value="1"/>
</dbReference>
<organism evidence="12 13">
    <name type="scientific">Halarcobacter mediterraneus</name>
    <dbReference type="NCBI Taxonomy" id="2023153"/>
    <lineage>
        <taxon>Bacteria</taxon>
        <taxon>Pseudomonadati</taxon>
        <taxon>Campylobacterota</taxon>
        <taxon>Epsilonproteobacteria</taxon>
        <taxon>Campylobacterales</taxon>
        <taxon>Arcobacteraceae</taxon>
        <taxon>Halarcobacter</taxon>
    </lineage>
</organism>
<dbReference type="PRINTS" id="PR00982">
    <property type="entry name" value="TRNASYNTHLYS"/>
</dbReference>
<comment type="subcellular location">
    <subcellularLocation>
        <location evidence="9">Cytoplasm</location>
    </subcellularLocation>
</comment>
<dbReference type="InterPro" id="IPR002313">
    <property type="entry name" value="Lys-tRNA-ligase_II"/>
</dbReference>
<dbReference type="NCBIfam" id="NF001756">
    <property type="entry name" value="PRK00484.1"/>
    <property type="match status" value="1"/>
</dbReference>
<dbReference type="CDD" id="cd04322">
    <property type="entry name" value="LysRS_N"/>
    <property type="match status" value="1"/>
</dbReference>
<dbReference type="AlphaFoldDB" id="A0A4Q1AXX9"/>
<feature type="binding site" evidence="9">
    <location>
        <position position="411"/>
    </location>
    <ligand>
        <name>Mg(2+)</name>
        <dbReference type="ChEBI" id="CHEBI:18420"/>
        <label>2</label>
    </ligand>
</feature>
<dbReference type="InterPro" id="IPR044136">
    <property type="entry name" value="Lys-tRNA-ligase_II_N"/>
</dbReference>
<dbReference type="Proteomes" id="UP000289718">
    <property type="component" value="Unassembled WGS sequence"/>
</dbReference>
<dbReference type="RefSeq" id="WP_129059980.1">
    <property type="nucleotide sequence ID" value="NZ_NXIE01000001.1"/>
</dbReference>
<name>A0A4Q1AXX9_9BACT</name>
<dbReference type="InterPro" id="IPR006195">
    <property type="entry name" value="aa-tRNA-synth_II"/>
</dbReference>
<dbReference type="FunFam" id="2.40.50.140:FF:000024">
    <property type="entry name" value="Lysine--tRNA ligase"/>
    <property type="match status" value="1"/>
</dbReference>
<feature type="binding site" evidence="9">
    <location>
        <position position="404"/>
    </location>
    <ligand>
        <name>Mg(2+)</name>
        <dbReference type="ChEBI" id="CHEBI:18420"/>
        <label>1</label>
    </ligand>
</feature>
<evidence type="ECO:0000313" key="12">
    <source>
        <dbReference type="EMBL" id="RXK13870.1"/>
    </source>
</evidence>
<dbReference type="EC" id="6.1.1.6" evidence="9"/>
<evidence type="ECO:0000256" key="4">
    <source>
        <dbReference type="ARBA" id="ARBA00022741"/>
    </source>
</evidence>
<dbReference type="GO" id="GO:0005524">
    <property type="term" value="F:ATP binding"/>
    <property type="evidence" value="ECO:0007669"/>
    <property type="project" value="UniProtKB-UniRule"/>
</dbReference>
<dbReference type="OrthoDB" id="9801152at2"/>
<dbReference type="EMBL" id="NXIE01000001">
    <property type="protein sequence ID" value="RXK13870.1"/>
    <property type="molecule type" value="Genomic_DNA"/>
</dbReference>
<keyword evidence="7 9" id="KW-0030">Aminoacyl-tRNA synthetase</keyword>
<comment type="cofactor">
    <cofactor evidence="9 10">
        <name>Mg(2+)</name>
        <dbReference type="ChEBI" id="CHEBI:18420"/>
    </cofactor>
    <text evidence="9 10">Binds 3 Mg(2+) ions per subunit.</text>
</comment>
<dbReference type="GO" id="GO:0000049">
    <property type="term" value="F:tRNA binding"/>
    <property type="evidence" value="ECO:0007669"/>
    <property type="project" value="TreeGrafter"/>
</dbReference>
<evidence type="ECO:0000256" key="6">
    <source>
        <dbReference type="ARBA" id="ARBA00022917"/>
    </source>
</evidence>
<dbReference type="HAMAP" id="MF_00252">
    <property type="entry name" value="Lys_tRNA_synth_class2"/>
    <property type="match status" value="1"/>
</dbReference>
<comment type="caution">
    <text evidence="12">The sequence shown here is derived from an EMBL/GenBank/DDBJ whole genome shotgun (WGS) entry which is preliminary data.</text>
</comment>
<feature type="domain" description="Aminoacyl-transfer RNA synthetases class-II family profile" evidence="11">
    <location>
        <begin position="175"/>
        <end position="492"/>
    </location>
</feature>
<dbReference type="Gene3D" id="3.30.930.10">
    <property type="entry name" value="Bira Bifunctional Protein, Domain 2"/>
    <property type="match status" value="1"/>
</dbReference>
<dbReference type="CDD" id="cd00775">
    <property type="entry name" value="LysRS_core"/>
    <property type="match status" value="1"/>
</dbReference>
<dbReference type="PANTHER" id="PTHR42918:SF15">
    <property type="entry name" value="LYSINE--TRNA LIGASE, CHLOROPLASTIC_MITOCHONDRIAL"/>
    <property type="match status" value="1"/>
</dbReference>
<dbReference type="GO" id="GO:0004824">
    <property type="term" value="F:lysine-tRNA ligase activity"/>
    <property type="evidence" value="ECO:0007669"/>
    <property type="project" value="UniProtKB-UniRule"/>
</dbReference>